<proteinExistence type="inferred from homology"/>
<dbReference type="InterPro" id="IPR029044">
    <property type="entry name" value="Nucleotide-diphossugar_trans"/>
</dbReference>
<organism evidence="12 13">
    <name type="scientific">Monosiga brevicollis</name>
    <name type="common">Choanoflagellate</name>
    <dbReference type="NCBI Taxonomy" id="81824"/>
    <lineage>
        <taxon>Eukaryota</taxon>
        <taxon>Choanoflagellata</taxon>
        <taxon>Craspedida</taxon>
        <taxon>Salpingoecidae</taxon>
        <taxon>Monosiga</taxon>
    </lineage>
</organism>
<dbReference type="RefSeq" id="XP_001747805.1">
    <property type="nucleotide sequence ID" value="XM_001747753.1"/>
</dbReference>
<feature type="binding site" evidence="10">
    <location>
        <position position="141"/>
    </location>
    <ligand>
        <name>Mn(2+)</name>
        <dbReference type="ChEBI" id="CHEBI:29035"/>
    </ligand>
</feature>
<evidence type="ECO:0000256" key="1">
    <source>
        <dbReference type="ARBA" id="ARBA00004606"/>
    </source>
</evidence>
<keyword evidence="4" id="KW-0812">Transmembrane</keyword>
<evidence type="ECO:0000313" key="12">
    <source>
        <dbReference type="EMBL" id="EDQ87545.1"/>
    </source>
</evidence>
<keyword evidence="3" id="KW-0808">Transferase</keyword>
<name>A9V505_MONBE</name>
<evidence type="ECO:0008006" key="14">
    <source>
        <dbReference type="Google" id="ProtNLM"/>
    </source>
</evidence>
<keyword evidence="7" id="KW-0472">Membrane</keyword>
<evidence type="ECO:0000256" key="7">
    <source>
        <dbReference type="ARBA" id="ARBA00023136"/>
    </source>
</evidence>
<dbReference type="CDD" id="cd00218">
    <property type="entry name" value="GlcAT-I"/>
    <property type="match status" value="1"/>
</dbReference>
<evidence type="ECO:0000256" key="9">
    <source>
        <dbReference type="PIRSR" id="PIRSR605027-1"/>
    </source>
</evidence>
<keyword evidence="13" id="KW-1185">Reference proteome</keyword>
<dbReference type="STRING" id="81824.A9V505"/>
<keyword evidence="11" id="KW-0732">Signal</keyword>
<keyword evidence="10" id="KW-0479">Metal-binding</keyword>
<protein>
    <recommendedName>
        <fullName evidence="14">Galactosylgalactosylxylosylprotein 3-beta-glucuronosyltransferase</fullName>
    </recommendedName>
</protein>
<dbReference type="SUPFAM" id="SSF53448">
    <property type="entry name" value="Nucleotide-diphospho-sugar transferases"/>
    <property type="match status" value="1"/>
</dbReference>
<dbReference type="Pfam" id="PF03360">
    <property type="entry name" value="Glyco_transf_43"/>
    <property type="match status" value="1"/>
</dbReference>
<dbReference type="GO" id="GO:0015018">
    <property type="term" value="F:galactosylgalactosylxylosylprotein 3-beta-glucuronosyltransferase activity"/>
    <property type="evidence" value="ECO:0000318"/>
    <property type="project" value="GO_Central"/>
</dbReference>
<dbReference type="KEGG" id="mbr:MONBRDRAFT_27343"/>
<dbReference type="InParanoid" id="A9V505"/>
<dbReference type="GO" id="GO:0046872">
    <property type="term" value="F:metal ion binding"/>
    <property type="evidence" value="ECO:0007669"/>
    <property type="project" value="UniProtKB-KW"/>
</dbReference>
<feature type="chain" id="PRO_5002744671" description="Galactosylgalactosylxylosylprotein 3-beta-glucuronosyltransferase" evidence="11">
    <location>
        <begin position="17"/>
        <end position="280"/>
    </location>
</feature>
<dbReference type="EMBL" id="CH991559">
    <property type="protein sequence ID" value="EDQ87545.1"/>
    <property type="molecule type" value="Genomic_DNA"/>
</dbReference>
<evidence type="ECO:0000313" key="13">
    <source>
        <dbReference type="Proteomes" id="UP000001357"/>
    </source>
</evidence>
<dbReference type="FunCoup" id="A9V505">
    <property type="interactions" value="698"/>
</dbReference>
<comment type="subcellular location">
    <subcellularLocation>
        <location evidence="1">Membrane</location>
        <topology evidence="1">Single-pass type II membrane protein</topology>
    </subcellularLocation>
</comment>
<evidence type="ECO:0000256" key="6">
    <source>
        <dbReference type="ARBA" id="ARBA00022989"/>
    </source>
</evidence>
<feature type="signal peptide" evidence="11">
    <location>
        <begin position="1"/>
        <end position="16"/>
    </location>
</feature>
<evidence type="ECO:0000256" key="5">
    <source>
        <dbReference type="ARBA" id="ARBA00022968"/>
    </source>
</evidence>
<keyword evidence="6" id="KW-1133">Transmembrane helix</keyword>
<feature type="active site" description="Proton donor/acceptor" evidence="9">
    <location>
        <position position="229"/>
    </location>
</feature>
<comment type="similarity">
    <text evidence="2">Belongs to the glycosyltransferase 43 family.</text>
</comment>
<sequence>MLVALVTFGLVMYVQGLPLGEITTTVPASDSAESLPLLYLITATYQRETQFADLTRLCQTLLLVPRVHWIVIEDAAELSPHVGEFLAECGVPYSHLHAATPPLPNGEICKTVNRQIGCFEHRLGLKQDGEGNAVVYFADDDNTYSIELFKRMRNVHTIGVWRVGFLGRMRYSGPLSEMTPQGPKLTGWHVGWAPDRPYPLDMASFAFSVRLLEQRKVEFPIQAPLGQLETTFLEQLLGPDAKLEVLDTGVKRLLVWHTRTERPNLDKEGQLPDAPDTPVI</sequence>
<dbReference type="PANTHER" id="PTHR10896">
    <property type="entry name" value="GALACTOSYLGALACTOSYLXYLOSYLPROTEIN 3-BETA-GLUCURONOSYLTRANSFERASE BETA-1,3-GLUCURONYLTRANSFERASE"/>
    <property type="match status" value="1"/>
</dbReference>
<dbReference type="GeneID" id="5892947"/>
<dbReference type="GO" id="GO:0005975">
    <property type="term" value="P:carbohydrate metabolic process"/>
    <property type="evidence" value="ECO:0000318"/>
    <property type="project" value="GO_Central"/>
</dbReference>
<dbReference type="Proteomes" id="UP000001357">
    <property type="component" value="Unassembled WGS sequence"/>
</dbReference>
<evidence type="ECO:0000256" key="10">
    <source>
        <dbReference type="PIRSR" id="PIRSR605027-3"/>
    </source>
</evidence>
<dbReference type="Gene3D" id="3.90.550.10">
    <property type="entry name" value="Spore Coat Polysaccharide Biosynthesis Protein SpsA, Chain A"/>
    <property type="match status" value="1"/>
</dbReference>
<comment type="cofactor">
    <cofactor evidence="10">
        <name>Mn(2+)</name>
        <dbReference type="ChEBI" id="CHEBI:29035"/>
    </cofactor>
</comment>
<dbReference type="eggNOG" id="KOG1476">
    <property type="taxonomic scope" value="Eukaryota"/>
</dbReference>
<evidence type="ECO:0000256" key="8">
    <source>
        <dbReference type="ARBA" id="ARBA00023180"/>
    </source>
</evidence>
<dbReference type="GO" id="GO:0050650">
    <property type="term" value="P:chondroitin sulfate proteoglycan biosynthetic process"/>
    <property type="evidence" value="ECO:0000318"/>
    <property type="project" value="GO_Central"/>
</dbReference>
<keyword evidence="10" id="KW-0464">Manganese</keyword>
<dbReference type="InterPro" id="IPR005027">
    <property type="entry name" value="Glyco_trans_43"/>
</dbReference>
<dbReference type="PANTHER" id="PTHR10896:SF65">
    <property type="entry name" value="GALACTOSYLGALACTOSYLXYLOSYLPROTEIN 3-BETA-GLUCURONOSYLTRANSFERASE 3"/>
    <property type="match status" value="1"/>
</dbReference>
<reference evidence="12 13" key="1">
    <citation type="journal article" date="2008" name="Nature">
        <title>The genome of the choanoflagellate Monosiga brevicollis and the origin of metazoans.</title>
        <authorList>
            <consortium name="JGI Sequencing"/>
            <person name="King N."/>
            <person name="Westbrook M.J."/>
            <person name="Young S.L."/>
            <person name="Kuo A."/>
            <person name="Abedin M."/>
            <person name="Chapman J."/>
            <person name="Fairclough S."/>
            <person name="Hellsten U."/>
            <person name="Isogai Y."/>
            <person name="Letunic I."/>
            <person name="Marr M."/>
            <person name="Pincus D."/>
            <person name="Putnam N."/>
            <person name="Rokas A."/>
            <person name="Wright K.J."/>
            <person name="Zuzow R."/>
            <person name="Dirks W."/>
            <person name="Good M."/>
            <person name="Goodstein D."/>
            <person name="Lemons D."/>
            <person name="Li W."/>
            <person name="Lyons J.B."/>
            <person name="Morris A."/>
            <person name="Nichols S."/>
            <person name="Richter D.J."/>
            <person name="Salamov A."/>
            <person name="Bork P."/>
            <person name="Lim W.A."/>
            <person name="Manning G."/>
            <person name="Miller W.T."/>
            <person name="McGinnis W."/>
            <person name="Shapiro H."/>
            <person name="Tjian R."/>
            <person name="Grigoriev I.V."/>
            <person name="Rokhsar D."/>
        </authorList>
    </citation>
    <scope>NUCLEOTIDE SEQUENCE [LARGE SCALE GENOMIC DNA]</scope>
    <source>
        <strain evidence="13">MX1 / ATCC 50154</strain>
    </source>
</reference>
<dbReference type="AlphaFoldDB" id="A9V505"/>
<evidence type="ECO:0000256" key="2">
    <source>
        <dbReference type="ARBA" id="ARBA00007706"/>
    </source>
</evidence>
<dbReference type="OMA" id="NAGLEWI"/>
<keyword evidence="8" id="KW-0325">Glycoprotein</keyword>
<dbReference type="FunFam" id="3.90.550.10:FF:000147">
    <property type="entry name" value="Galactosylgalactosylxylosylprotein 3-beta-glucuronosyltransferase"/>
    <property type="match status" value="1"/>
</dbReference>
<evidence type="ECO:0000256" key="11">
    <source>
        <dbReference type="SAM" id="SignalP"/>
    </source>
</evidence>
<evidence type="ECO:0000256" key="4">
    <source>
        <dbReference type="ARBA" id="ARBA00022692"/>
    </source>
</evidence>
<accession>A9V505</accession>
<evidence type="ECO:0000256" key="3">
    <source>
        <dbReference type="ARBA" id="ARBA00022679"/>
    </source>
</evidence>
<gene>
    <name evidence="12" type="ORF">MONBRDRAFT_27343</name>
</gene>
<keyword evidence="5" id="KW-0735">Signal-anchor</keyword>
<dbReference type="GO" id="GO:0000139">
    <property type="term" value="C:Golgi membrane"/>
    <property type="evidence" value="ECO:0000318"/>
    <property type="project" value="GO_Central"/>
</dbReference>